<gene>
    <name evidence="2" type="ORF">RFI_06115</name>
</gene>
<keyword evidence="3" id="KW-1185">Reference proteome</keyword>
<dbReference type="EMBL" id="ASPP01005185">
    <property type="protein sequence ID" value="ETO31006.1"/>
    <property type="molecule type" value="Genomic_DNA"/>
</dbReference>
<dbReference type="GO" id="GO:0017150">
    <property type="term" value="F:tRNA dihydrouridine synthase activity"/>
    <property type="evidence" value="ECO:0007669"/>
    <property type="project" value="TreeGrafter"/>
</dbReference>
<feature type="region of interest" description="Disordered" evidence="1">
    <location>
        <begin position="78"/>
        <end position="146"/>
    </location>
</feature>
<feature type="compositionally biased region" description="Basic residues" evidence="1">
    <location>
        <begin position="127"/>
        <end position="140"/>
    </location>
</feature>
<sequence length="184" mass="21579">MLKQLMEWKKQKRKEASEFPRADKIIQAFTEFDCVFNQGNWAMDKWEAWNKKDSVLKSEIALSDQVFMVLKPPQIEIANKEPKQNKEQDQNNKEQDQNSKEQEKGDEGKEPKKEAEGKEEEEGEGKKKAKVNSKKKKKTRLPSTYANELELFPFERRPLNFENKLYLAPLTTVGNLPFRRICKG</sequence>
<proteinExistence type="predicted"/>
<dbReference type="OrthoDB" id="259935at2759"/>
<evidence type="ECO:0000313" key="2">
    <source>
        <dbReference type="EMBL" id="ETO31006.1"/>
    </source>
</evidence>
<protein>
    <submittedName>
        <fullName evidence="2">tRNA-dihydrouridine synthase</fullName>
    </submittedName>
</protein>
<dbReference type="PANTHER" id="PTHR45846">
    <property type="entry name" value="TRNA-DIHYDROURIDINE(47) SYNTHASE [NAD(P)(+)]-LIKE"/>
    <property type="match status" value="1"/>
</dbReference>
<organism evidence="2 3">
    <name type="scientific">Reticulomyxa filosa</name>
    <dbReference type="NCBI Taxonomy" id="46433"/>
    <lineage>
        <taxon>Eukaryota</taxon>
        <taxon>Sar</taxon>
        <taxon>Rhizaria</taxon>
        <taxon>Retaria</taxon>
        <taxon>Foraminifera</taxon>
        <taxon>Monothalamids</taxon>
        <taxon>Reticulomyxidae</taxon>
        <taxon>Reticulomyxa</taxon>
    </lineage>
</organism>
<accession>X6NYE9</accession>
<reference evidence="2 3" key="1">
    <citation type="journal article" date="2013" name="Curr. Biol.">
        <title>The Genome of the Foraminiferan Reticulomyxa filosa.</title>
        <authorList>
            <person name="Glockner G."/>
            <person name="Hulsmann N."/>
            <person name="Schleicher M."/>
            <person name="Noegel A.A."/>
            <person name="Eichinger L."/>
            <person name="Gallinger C."/>
            <person name="Pawlowski J."/>
            <person name="Sierra R."/>
            <person name="Euteneuer U."/>
            <person name="Pillet L."/>
            <person name="Moustafa A."/>
            <person name="Platzer M."/>
            <person name="Groth M."/>
            <person name="Szafranski K."/>
            <person name="Schliwa M."/>
        </authorList>
    </citation>
    <scope>NUCLEOTIDE SEQUENCE [LARGE SCALE GENOMIC DNA]</scope>
</reference>
<dbReference type="AlphaFoldDB" id="X6NYE9"/>
<dbReference type="GO" id="GO:0003723">
    <property type="term" value="F:RNA binding"/>
    <property type="evidence" value="ECO:0007669"/>
    <property type="project" value="TreeGrafter"/>
</dbReference>
<comment type="caution">
    <text evidence="2">The sequence shown here is derived from an EMBL/GenBank/DDBJ whole genome shotgun (WGS) entry which is preliminary data.</text>
</comment>
<name>X6NYE9_RETFI</name>
<evidence type="ECO:0000313" key="3">
    <source>
        <dbReference type="Proteomes" id="UP000023152"/>
    </source>
</evidence>
<dbReference type="Proteomes" id="UP000023152">
    <property type="component" value="Unassembled WGS sequence"/>
</dbReference>
<dbReference type="PANTHER" id="PTHR45846:SF1">
    <property type="entry name" value="TRNA-DIHYDROURIDINE(47) SYNTHASE [NAD(P)(+)]-LIKE"/>
    <property type="match status" value="1"/>
</dbReference>
<feature type="compositionally biased region" description="Basic and acidic residues" evidence="1">
    <location>
        <begin position="78"/>
        <end position="116"/>
    </location>
</feature>
<evidence type="ECO:0000256" key="1">
    <source>
        <dbReference type="SAM" id="MobiDB-lite"/>
    </source>
</evidence>